<feature type="compositionally biased region" description="Polar residues" evidence="1">
    <location>
        <begin position="177"/>
        <end position="189"/>
    </location>
</feature>
<keyword evidence="4" id="KW-1185">Reference proteome</keyword>
<evidence type="ECO:0000256" key="1">
    <source>
        <dbReference type="SAM" id="MobiDB-lite"/>
    </source>
</evidence>
<dbReference type="InterPro" id="IPR036388">
    <property type="entry name" value="WH-like_DNA-bd_sf"/>
</dbReference>
<feature type="compositionally biased region" description="Basic residues" evidence="1">
    <location>
        <begin position="262"/>
        <end position="271"/>
    </location>
</feature>
<dbReference type="AlphaFoldDB" id="A0A4Y3R4U2"/>
<dbReference type="OrthoDB" id="3483797at2"/>
<dbReference type="Gene3D" id="1.10.10.10">
    <property type="entry name" value="Winged helix-like DNA-binding domain superfamily/Winged helix DNA-binding domain"/>
    <property type="match status" value="1"/>
</dbReference>
<feature type="domain" description="HTH iclR-type" evidence="2">
    <location>
        <begin position="7"/>
        <end position="47"/>
    </location>
</feature>
<feature type="region of interest" description="Disordered" evidence="1">
    <location>
        <begin position="44"/>
        <end position="280"/>
    </location>
</feature>
<dbReference type="Pfam" id="PF09339">
    <property type="entry name" value="HTH_IclR"/>
    <property type="match status" value="1"/>
</dbReference>
<dbReference type="GO" id="GO:0003677">
    <property type="term" value="F:DNA binding"/>
    <property type="evidence" value="ECO:0007669"/>
    <property type="project" value="InterPro"/>
</dbReference>
<gene>
    <name evidence="3" type="ORF">SCA03_35210</name>
</gene>
<evidence type="ECO:0000259" key="2">
    <source>
        <dbReference type="Pfam" id="PF09339"/>
    </source>
</evidence>
<dbReference type="InterPro" id="IPR036390">
    <property type="entry name" value="WH_DNA-bd_sf"/>
</dbReference>
<dbReference type="RefSeq" id="WP_107428956.1">
    <property type="nucleotide sequence ID" value="NZ_BJMM01000017.1"/>
</dbReference>
<protein>
    <recommendedName>
        <fullName evidence="2">HTH iclR-type domain-containing protein</fullName>
    </recommendedName>
</protein>
<organism evidence="3 4">
    <name type="scientific">Streptomyces cacaoi</name>
    <dbReference type="NCBI Taxonomy" id="1898"/>
    <lineage>
        <taxon>Bacteria</taxon>
        <taxon>Bacillati</taxon>
        <taxon>Actinomycetota</taxon>
        <taxon>Actinomycetes</taxon>
        <taxon>Kitasatosporales</taxon>
        <taxon>Streptomycetaceae</taxon>
        <taxon>Streptomyces</taxon>
    </lineage>
</organism>
<sequence>MTGARAQIFQALTDNPGCSAATLALSAGLSRSTARKALATLEDQGIAVGEKGNNAPGKTTPNLWHPTPEAAPGQVRPLPGQGSEPTPDTAAPETGSAQEEQPKAEPKRPHSGSGDSAEVHPATGREAGAPLSPGPDHEVRPGEVTEPEPLQEESVPALAPDPEHADNPPETHPASASLDTRSPTSQSGDSAPAREEGRESRPERVATGEPAPAASTSQPPTDITRPEPGKFCPPVRTLAAVRHRHRQRQAAARGTAGSGHRVPGRPPRRGLHRDQDQPTP</sequence>
<reference evidence="3 4" key="1">
    <citation type="submission" date="2019-06" db="EMBL/GenBank/DDBJ databases">
        <title>Whole genome shotgun sequence of Streptomyces cacaoi subsp. cacaoi NBRC 12748.</title>
        <authorList>
            <person name="Hosoyama A."/>
            <person name="Uohara A."/>
            <person name="Ohji S."/>
            <person name="Ichikawa N."/>
        </authorList>
    </citation>
    <scope>NUCLEOTIDE SEQUENCE [LARGE SCALE GENOMIC DNA]</scope>
    <source>
        <strain evidence="3 4">NBRC 12748</strain>
    </source>
</reference>
<evidence type="ECO:0000313" key="4">
    <source>
        <dbReference type="Proteomes" id="UP000319210"/>
    </source>
</evidence>
<dbReference type="CDD" id="cd00090">
    <property type="entry name" value="HTH_ARSR"/>
    <property type="match status" value="1"/>
</dbReference>
<dbReference type="SUPFAM" id="SSF46785">
    <property type="entry name" value="Winged helix' DNA-binding domain"/>
    <property type="match status" value="1"/>
</dbReference>
<accession>A0A4Y3R4U2</accession>
<dbReference type="GO" id="GO:0006355">
    <property type="term" value="P:regulation of DNA-templated transcription"/>
    <property type="evidence" value="ECO:0007669"/>
    <property type="project" value="InterPro"/>
</dbReference>
<dbReference type="InterPro" id="IPR011991">
    <property type="entry name" value="ArsR-like_HTH"/>
</dbReference>
<name>A0A4Y3R4U2_STRCI</name>
<feature type="compositionally biased region" description="Low complexity" evidence="1">
    <location>
        <begin position="210"/>
        <end position="221"/>
    </location>
</feature>
<dbReference type="EMBL" id="BJMM01000017">
    <property type="protein sequence ID" value="GEB50970.1"/>
    <property type="molecule type" value="Genomic_DNA"/>
</dbReference>
<comment type="caution">
    <text evidence="3">The sequence shown here is derived from an EMBL/GenBank/DDBJ whole genome shotgun (WGS) entry which is preliminary data.</text>
</comment>
<feature type="compositionally biased region" description="Basic and acidic residues" evidence="1">
    <location>
        <begin position="192"/>
        <end position="206"/>
    </location>
</feature>
<evidence type="ECO:0000313" key="3">
    <source>
        <dbReference type="EMBL" id="GEB50970.1"/>
    </source>
</evidence>
<proteinExistence type="predicted"/>
<dbReference type="Proteomes" id="UP000319210">
    <property type="component" value="Unassembled WGS sequence"/>
</dbReference>
<dbReference type="InterPro" id="IPR005471">
    <property type="entry name" value="Tscrpt_reg_IclR_N"/>
</dbReference>